<sequence length="593" mass="65860">MSALIRDHDWSTTSLGPIERWTERFKLMVEQVLANPLISGLTCGPERILVYNEAAARLFGDRHPGALGRPLSEAFPDTWPVVAPLYERVFLGESVHVPAQPFDLGGGEVFDAYLTPMRDEAGAVIAAHMIGFEIGGRLRTEAALRVSEERLARALEAGEVGVWEINLATLDAWRSPQHDRIFGYEALLPRWSYDMFLDHITPEDRDSVDAGFQDAIAADGPWNFECRIRRADGKLRWIGAQGRIDAGAGSHLRRMKGTVRDITERKSSEAALRESEERFRGLVEGFGQFSWEAHPDGSIVVDSPGWRAFTGQRLDEWQGFGWLDAIHVDDRAAIEQKWRAAVAARSAVNAEYRLWHASSASWRWSNVRVVPITRPDSTIRKWAGVNIDVNDRRMLQARLEVLVNELQHRARNLLGVVAAIADRTVKRGGSVEAFEERLQALSRAQGLLSQNGSDTVEVGALVRAELAAHVDELSDQIEVGGPPVLLTARQVQNFALALHELTTNAVKYGALRNDTGRLAVTWDVTRDRRGRPRLSLGWIETGIPVDPGQATRRGYGTELIQQALPYALQASVGYVLGENGVRCQIDMPITCPV</sequence>
<evidence type="ECO:0000313" key="19">
    <source>
        <dbReference type="Proteomes" id="UP000004382"/>
    </source>
</evidence>
<keyword evidence="12 18" id="KW-0418">Kinase</keyword>
<dbReference type="Gene3D" id="2.10.70.100">
    <property type="match status" value="1"/>
</dbReference>
<keyword evidence="8" id="KW-0288">FMN</keyword>
<evidence type="ECO:0000256" key="10">
    <source>
        <dbReference type="ARBA" id="ARBA00022737"/>
    </source>
</evidence>
<evidence type="ECO:0000256" key="2">
    <source>
        <dbReference type="ARBA" id="ARBA00012438"/>
    </source>
</evidence>
<dbReference type="NCBIfam" id="TIGR00229">
    <property type="entry name" value="sensory_box"/>
    <property type="match status" value="2"/>
</dbReference>
<accession>H1KI68</accession>
<dbReference type="Pfam" id="PF08448">
    <property type="entry name" value="PAS_4"/>
    <property type="match status" value="1"/>
</dbReference>
<evidence type="ECO:0000256" key="1">
    <source>
        <dbReference type="ARBA" id="ARBA00000085"/>
    </source>
</evidence>
<dbReference type="Pfam" id="PF08447">
    <property type="entry name" value="PAS_3"/>
    <property type="match status" value="2"/>
</dbReference>
<evidence type="ECO:0000256" key="6">
    <source>
        <dbReference type="ARBA" id="ARBA00022606"/>
    </source>
</evidence>
<dbReference type="GO" id="GO:0009881">
    <property type="term" value="F:photoreceptor activity"/>
    <property type="evidence" value="ECO:0007669"/>
    <property type="project" value="UniProtKB-KW"/>
</dbReference>
<keyword evidence="13" id="KW-0067">ATP-binding</keyword>
<dbReference type="CDD" id="cd00130">
    <property type="entry name" value="PAS"/>
    <property type="match status" value="2"/>
</dbReference>
<feature type="domain" description="PAC" evidence="17">
    <location>
        <begin position="348"/>
        <end position="401"/>
    </location>
</feature>
<dbReference type="EMBL" id="AGJK01000050">
    <property type="protein sequence ID" value="EHP92761.1"/>
    <property type="molecule type" value="Genomic_DNA"/>
</dbReference>
<evidence type="ECO:0000256" key="4">
    <source>
        <dbReference type="ARBA" id="ARBA00022543"/>
    </source>
</evidence>
<evidence type="ECO:0000256" key="11">
    <source>
        <dbReference type="ARBA" id="ARBA00022741"/>
    </source>
</evidence>
<evidence type="ECO:0000256" key="9">
    <source>
        <dbReference type="ARBA" id="ARBA00022679"/>
    </source>
</evidence>
<keyword evidence="15" id="KW-0843">Virulence</keyword>
<proteinExistence type="predicted"/>
<keyword evidence="6" id="KW-0716">Sensory transduction</keyword>
<evidence type="ECO:0000259" key="17">
    <source>
        <dbReference type="PROSITE" id="PS50113"/>
    </source>
</evidence>
<keyword evidence="16" id="KW-0675">Receptor</keyword>
<comment type="caution">
    <text evidence="18">The sequence shown here is derived from an EMBL/GenBank/DDBJ whole genome shotgun (WGS) entry which is preliminary data.</text>
</comment>
<evidence type="ECO:0000256" key="5">
    <source>
        <dbReference type="ARBA" id="ARBA00022553"/>
    </source>
</evidence>
<evidence type="ECO:0000256" key="8">
    <source>
        <dbReference type="ARBA" id="ARBA00022643"/>
    </source>
</evidence>
<keyword evidence="7" id="KW-0285">Flavoprotein</keyword>
<dbReference type="InterPro" id="IPR011102">
    <property type="entry name" value="Sig_transdc_His_kinase_HWE"/>
</dbReference>
<dbReference type="SMART" id="SM00911">
    <property type="entry name" value="HWE_HK"/>
    <property type="match status" value="1"/>
</dbReference>
<evidence type="ECO:0000256" key="3">
    <source>
        <dbReference type="ARBA" id="ARBA00021740"/>
    </source>
</evidence>
<evidence type="ECO:0000256" key="14">
    <source>
        <dbReference type="ARBA" id="ARBA00022991"/>
    </source>
</evidence>
<dbReference type="GO" id="GO:0005524">
    <property type="term" value="F:ATP binding"/>
    <property type="evidence" value="ECO:0007669"/>
    <property type="project" value="UniProtKB-KW"/>
</dbReference>
<dbReference type="AlphaFoldDB" id="H1KI68"/>
<evidence type="ECO:0000313" key="18">
    <source>
        <dbReference type="EMBL" id="EHP92761.1"/>
    </source>
</evidence>
<evidence type="ECO:0000256" key="12">
    <source>
        <dbReference type="ARBA" id="ARBA00022777"/>
    </source>
</evidence>
<dbReference type="Proteomes" id="UP000004382">
    <property type="component" value="Unassembled WGS sequence"/>
</dbReference>
<dbReference type="PROSITE" id="PS50113">
    <property type="entry name" value="PAC"/>
    <property type="match status" value="2"/>
</dbReference>
<gene>
    <name evidence="18" type="ORF">MetexDRAFT_2330</name>
</gene>
<dbReference type="Gene3D" id="3.30.565.10">
    <property type="entry name" value="Histidine kinase-like ATPase, C-terminal domain"/>
    <property type="match status" value="1"/>
</dbReference>
<dbReference type="InterPro" id="IPR013655">
    <property type="entry name" value="PAS_fold_3"/>
</dbReference>
<keyword evidence="4" id="KW-0600">Photoreceptor protein</keyword>
<comment type="catalytic activity">
    <reaction evidence="1">
        <text>ATP + protein L-histidine = ADP + protein N-phospho-L-histidine.</text>
        <dbReference type="EC" id="2.7.13.3"/>
    </reaction>
</comment>
<keyword evidence="14" id="KW-0157">Chromophore</keyword>
<dbReference type="PANTHER" id="PTHR41523">
    <property type="entry name" value="TWO-COMPONENT SYSTEM SENSOR PROTEIN"/>
    <property type="match status" value="1"/>
</dbReference>
<dbReference type="SMART" id="SM00086">
    <property type="entry name" value="PAC"/>
    <property type="match status" value="2"/>
</dbReference>
<dbReference type="InterPro" id="IPR000014">
    <property type="entry name" value="PAS"/>
</dbReference>
<dbReference type="InterPro" id="IPR036890">
    <property type="entry name" value="HATPase_C_sf"/>
</dbReference>
<dbReference type="PATRIC" id="fig|882800.3.peg.2287"/>
<evidence type="ECO:0000256" key="13">
    <source>
        <dbReference type="ARBA" id="ARBA00022840"/>
    </source>
</evidence>
<dbReference type="InterPro" id="IPR013656">
    <property type="entry name" value="PAS_4"/>
</dbReference>
<protein>
    <recommendedName>
        <fullName evidence="3">Blue-light-activated histidine kinase</fullName>
        <ecNumber evidence="2">2.7.13.3</ecNumber>
    </recommendedName>
</protein>
<evidence type="ECO:0000256" key="7">
    <source>
        <dbReference type="ARBA" id="ARBA00022630"/>
    </source>
</evidence>
<keyword evidence="5" id="KW-0597">Phosphoprotein</keyword>
<dbReference type="RefSeq" id="WP_004446745.1">
    <property type="nucleotide sequence ID" value="NZ_AGJK01000050.1"/>
</dbReference>
<dbReference type="InterPro" id="IPR001610">
    <property type="entry name" value="PAC"/>
</dbReference>
<dbReference type="PANTHER" id="PTHR41523:SF7">
    <property type="entry name" value="HISTIDINE KINASE"/>
    <property type="match status" value="1"/>
</dbReference>
<name>H1KI68_METEX</name>
<reference evidence="18 19" key="1">
    <citation type="submission" date="2011-09" db="EMBL/GenBank/DDBJ databases">
        <title>The draft genome of Methylobacterium extorquens DSM 13060.</title>
        <authorList>
            <consortium name="US DOE Joint Genome Institute (JGI-PGF)"/>
            <person name="Lucas S."/>
            <person name="Han J."/>
            <person name="Lapidus A."/>
            <person name="Cheng J.-F."/>
            <person name="Goodwin L."/>
            <person name="Pitluck S."/>
            <person name="Peters L."/>
            <person name="Land M.L."/>
            <person name="Hauser L."/>
            <person name="Koskimaki J."/>
            <person name="Halonen O."/>
            <person name="Pirttila A."/>
            <person name="Frank C."/>
            <person name="Woyke T.J."/>
        </authorList>
    </citation>
    <scope>NUCLEOTIDE SEQUENCE [LARGE SCALE GENOMIC DNA]</scope>
    <source>
        <strain evidence="18 19">DSM 13060</strain>
    </source>
</reference>
<dbReference type="InterPro" id="IPR000700">
    <property type="entry name" value="PAS-assoc_C"/>
</dbReference>
<dbReference type="InterPro" id="IPR035965">
    <property type="entry name" value="PAS-like_dom_sf"/>
</dbReference>
<dbReference type="EC" id="2.7.13.3" evidence="2"/>
<evidence type="ECO:0000256" key="16">
    <source>
        <dbReference type="ARBA" id="ARBA00023170"/>
    </source>
</evidence>
<evidence type="ECO:0000256" key="15">
    <source>
        <dbReference type="ARBA" id="ARBA00023026"/>
    </source>
</evidence>
<dbReference type="SMART" id="SM00091">
    <property type="entry name" value="PAS"/>
    <property type="match status" value="3"/>
</dbReference>
<dbReference type="Pfam" id="PF07536">
    <property type="entry name" value="HWE_HK"/>
    <property type="match status" value="1"/>
</dbReference>
<keyword evidence="10" id="KW-0677">Repeat</keyword>
<keyword evidence="11" id="KW-0547">Nucleotide-binding</keyword>
<dbReference type="Gene3D" id="3.30.450.20">
    <property type="entry name" value="PAS domain"/>
    <property type="match status" value="3"/>
</dbReference>
<organism evidence="18 19">
    <name type="scientific">Methylorubrum extorquens DSM 13060</name>
    <dbReference type="NCBI Taxonomy" id="882800"/>
    <lineage>
        <taxon>Bacteria</taxon>
        <taxon>Pseudomonadati</taxon>
        <taxon>Pseudomonadota</taxon>
        <taxon>Alphaproteobacteria</taxon>
        <taxon>Hyphomicrobiales</taxon>
        <taxon>Methylobacteriaceae</taxon>
        <taxon>Methylorubrum</taxon>
    </lineage>
</organism>
<feature type="domain" description="PAC" evidence="17">
    <location>
        <begin position="222"/>
        <end position="274"/>
    </location>
</feature>
<dbReference type="GO" id="GO:0004673">
    <property type="term" value="F:protein histidine kinase activity"/>
    <property type="evidence" value="ECO:0007669"/>
    <property type="project" value="UniProtKB-EC"/>
</dbReference>
<keyword evidence="9" id="KW-0808">Transferase</keyword>
<dbReference type="SUPFAM" id="SSF55785">
    <property type="entry name" value="PYP-like sensor domain (PAS domain)"/>
    <property type="match status" value="3"/>
</dbReference>